<keyword evidence="3" id="KW-1185">Reference proteome</keyword>
<organism evidence="2 3">
    <name type="scientific">Lactuca saligna</name>
    <name type="common">Willowleaf lettuce</name>
    <dbReference type="NCBI Taxonomy" id="75948"/>
    <lineage>
        <taxon>Eukaryota</taxon>
        <taxon>Viridiplantae</taxon>
        <taxon>Streptophyta</taxon>
        <taxon>Embryophyta</taxon>
        <taxon>Tracheophyta</taxon>
        <taxon>Spermatophyta</taxon>
        <taxon>Magnoliopsida</taxon>
        <taxon>eudicotyledons</taxon>
        <taxon>Gunneridae</taxon>
        <taxon>Pentapetalae</taxon>
        <taxon>asterids</taxon>
        <taxon>campanulids</taxon>
        <taxon>Asterales</taxon>
        <taxon>Asteraceae</taxon>
        <taxon>Cichorioideae</taxon>
        <taxon>Cichorieae</taxon>
        <taxon>Lactucinae</taxon>
        <taxon>Lactuca</taxon>
    </lineage>
</organism>
<feature type="compositionally biased region" description="Polar residues" evidence="1">
    <location>
        <begin position="170"/>
        <end position="185"/>
    </location>
</feature>
<proteinExistence type="predicted"/>
<feature type="compositionally biased region" description="Acidic residues" evidence="1">
    <location>
        <begin position="89"/>
        <end position="103"/>
    </location>
</feature>
<feature type="region of interest" description="Disordered" evidence="1">
    <location>
        <begin position="170"/>
        <end position="196"/>
    </location>
</feature>
<sequence length="240" mass="26486">MCKSLVTNVWRNMNSCKSNFQKTAKLKEKHGVEPVVTWTAEEGCYGATLSDLFVVDDTKKIRGGVARIESRNLGFSSFAESVLDTKEDKEDDEEEEHNDDDDEIRVSDVVFVQNEVDDDGIKEGDLKTAKKKKNKSSSFRYQSCFTDETHDGRWQQQQAAAVVLELHSSSDSGQDGSFAASTSCSDELDEDGGERSWVRRREEVVVTTIFVGGGKSSSGRGLLRQPSVASSLFKVTGGGY</sequence>
<dbReference type="AlphaFoldDB" id="A0AA35UM12"/>
<reference evidence="2" key="1">
    <citation type="submission" date="2023-04" db="EMBL/GenBank/DDBJ databases">
        <authorList>
            <person name="Vijverberg K."/>
            <person name="Xiong W."/>
            <person name="Schranz E."/>
        </authorList>
    </citation>
    <scope>NUCLEOTIDE SEQUENCE</scope>
</reference>
<dbReference type="Proteomes" id="UP001177003">
    <property type="component" value="Chromosome 0"/>
</dbReference>
<dbReference type="EMBL" id="OX465086">
    <property type="protein sequence ID" value="CAI9260966.1"/>
    <property type="molecule type" value="Genomic_DNA"/>
</dbReference>
<feature type="region of interest" description="Disordered" evidence="1">
    <location>
        <begin position="83"/>
        <end position="107"/>
    </location>
</feature>
<gene>
    <name evidence="2" type="ORF">LSALG_LOCUS1781</name>
</gene>
<protein>
    <submittedName>
        <fullName evidence="2">Uncharacterized protein</fullName>
    </submittedName>
</protein>
<evidence type="ECO:0000313" key="3">
    <source>
        <dbReference type="Proteomes" id="UP001177003"/>
    </source>
</evidence>
<accession>A0AA35UM12</accession>
<evidence type="ECO:0000256" key="1">
    <source>
        <dbReference type="SAM" id="MobiDB-lite"/>
    </source>
</evidence>
<evidence type="ECO:0000313" key="2">
    <source>
        <dbReference type="EMBL" id="CAI9260966.1"/>
    </source>
</evidence>
<name>A0AA35UM12_LACSI</name>